<reference evidence="2" key="1">
    <citation type="journal article" date="2023" name="Mol. Phylogenet. Evol.">
        <title>Genome-scale phylogeny and comparative genomics of the fungal order Sordariales.</title>
        <authorList>
            <person name="Hensen N."/>
            <person name="Bonometti L."/>
            <person name="Westerberg I."/>
            <person name="Brannstrom I.O."/>
            <person name="Guillou S."/>
            <person name="Cros-Aarteil S."/>
            <person name="Calhoun S."/>
            <person name="Haridas S."/>
            <person name="Kuo A."/>
            <person name="Mondo S."/>
            <person name="Pangilinan J."/>
            <person name="Riley R."/>
            <person name="LaButti K."/>
            <person name="Andreopoulos B."/>
            <person name="Lipzen A."/>
            <person name="Chen C."/>
            <person name="Yan M."/>
            <person name="Daum C."/>
            <person name="Ng V."/>
            <person name="Clum A."/>
            <person name="Steindorff A."/>
            <person name="Ohm R.A."/>
            <person name="Martin F."/>
            <person name="Silar P."/>
            <person name="Natvig D.O."/>
            <person name="Lalanne C."/>
            <person name="Gautier V."/>
            <person name="Ament-Velasquez S.L."/>
            <person name="Kruys A."/>
            <person name="Hutchinson M.I."/>
            <person name="Powell A.J."/>
            <person name="Barry K."/>
            <person name="Miller A.N."/>
            <person name="Grigoriev I.V."/>
            <person name="Debuchy R."/>
            <person name="Gladieux P."/>
            <person name="Hiltunen Thoren M."/>
            <person name="Johannesson H."/>
        </authorList>
    </citation>
    <scope>NUCLEOTIDE SEQUENCE</scope>
    <source>
        <strain evidence="2">CBS 958.72</strain>
    </source>
</reference>
<dbReference type="EMBL" id="JAULSN010000009">
    <property type="protein sequence ID" value="KAK3365283.1"/>
    <property type="molecule type" value="Genomic_DNA"/>
</dbReference>
<organism evidence="2 3">
    <name type="scientific">Lasiosphaeria ovina</name>
    <dbReference type="NCBI Taxonomy" id="92902"/>
    <lineage>
        <taxon>Eukaryota</taxon>
        <taxon>Fungi</taxon>
        <taxon>Dikarya</taxon>
        <taxon>Ascomycota</taxon>
        <taxon>Pezizomycotina</taxon>
        <taxon>Sordariomycetes</taxon>
        <taxon>Sordariomycetidae</taxon>
        <taxon>Sordariales</taxon>
        <taxon>Lasiosphaeriaceae</taxon>
        <taxon>Lasiosphaeria</taxon>
    </lineage>
</organism>
<feature type="region of interest" description="Disordered" evidence="1">
    <location>
        <begin position="1"/>
        <end position="75"/>
    </location>
</feature>
<evidence type="ECO:0000256" key="1">
    <source>
        <dbReference type="SAM" id="MobiDB-lite"/>
    </source>
</evidence>
<dbReference type="AlphaFoldDB" id="A0AAE0JVT6"/>
<dbReference type="GO" id="GO:0000387">
    <property type="term" value="P:spliceosomal snRNP assembly"/>
    <property type="evidence" value="ECO:0007669"/>
    <property type="project" value="InterPro"/>
</dbReference>
<accession>A0AAE0JVT6</accession>
<feature type="region of interest" description="Disordered" evidence="1">
    <location>
        <begin position="329"/>
        <end position="400"/>
    </location>
</feature>
<comment type="caution">
    <text evidence="2">The sequence shown here is derived from an EMBL/GenBank/DDBJ whole genome shotgun (WGS) entry which is preliminary data.</text>
</comment>
<feature type="compositionally biased region" description="Basic and acidic residues" evidence="1">
    <location>
        <begin position="459"/>
        <end position="483"/>
    </location>
</feature>
<proteinExistence type="predicted"/>
<gene>
    <name evidence="2" type="ORF">B0T24DRAFT_537002</name>
</gene>
<evidence type="ECO:0000313" key="3">
    <source>
        <dbReference type="Proteomes" id="UP001287356"/>
    </source>
</evidence>
<protein>
    <submittedName>
        <fullName evidence="2">Uncharacterized protein</fullName>
    </submittedName>
</protein>
<dbReference type="InterPro" id="IPR035426">
    <property type="entry name" value="Gemin2/Brr1"/>
</dbReference>
<reference evidence="2" key="2">
    <citation type="submission" date="2023-06" db="EMBL/GenBank/DDBJ databases">
        <authorList>
            <consortium name="Lawrence Berkeley National Laboratory"/>
            <person name="Haridas S."/>
            <person name="Hensen N."/>
            <person name="Bonometti L."/>
            <person name="Westerberg I."/>
            <person name="Brannstrom I.O."/>
            <person name="Guillou S."/>
            <person name="Cros-Aarteil S."/>
            <person name="Calhoun S."/>
            <person name="Kuo A."/>
            <person name="Mondo S."/>
            <person name="Pangilinan J."/>
            <person name="Riley R."/>
            <person name="Labutti K."/>
            <person name="Andreopoulos B."/>
            <person name="Lipzen A."/>
            <person name="Chen C."/>
            <person name="Yanf M."/>
            <person name="Daum C."/>
            <person name="Ng V."/>
            <person name="Clum A."/>
            <person name="Steindorff A."/>
            <person name="Ohm R."/>
            <person name="Martin F."/>
            <person name="Silar P."/>
            <person name="Natvig D."/>
            <person name="Lalanne C."/>
            <person name="Gautier V."/>
            <person name="Ament-Velasquez S.L."/>
            <person name="Kruys A."/>
            <person name="Hutchinson M.I."/>
            <person name="Powell A.J."/>
            <person name="Barry K."/>
            <person name="Miller A.N."/>
            <person name="Grigoriev I.V."/>
            <person name="Debuchy R."/>
            <person name="Gladieux P."/>
            <person name="Thoren M.H."/>
            <person name="Johannesson H."/>
        </authorList>
    </citation>
    <scope>NUCLEOTIDE SEQUENCE</scope>
    <source>
        <strain evidence="2">CBS 958.72</strain>
    </source>
</reference>
<feature type="compositionally biased region" description="Polar residues" evidence="1">
    <location>
        <begin position="16"/>
        <end position="25"/>
    </location>
</feature>
<dbReference type="Gene3D" id="1.20.58.1070">
    <property type="match status" value="1"/>
</dbReference>
<sequence length="517" mass="56822">MGSKRDIAALDPCESDGSNEQSTQYCKKRRRERKPSPPTSKAKKKSVEPRIDLASGQRAAFPGIGETSYSSDDEFEWEDDGDALAYLSSVQHQANTIPTVISAPRAGPQLPSHLQPSGTDDDGSVDRSIYDNGVGDFRGFFHDGAFIAAPDPHPSSDEEGECAEDGHATRDRAEISKQLREAYYASLMKQFKSLRAQLHRKPPHNLVKALPRENGTFVGPFGSGSPTAAIWTRRILNTDPRPVQVAAMSPLGVMRLLRVIMKGKLIRHGYELPERTSRWVWALLARLPDGGEMGYDEIGWIRDLAHIAVQVLVNDQQLAALRDELEENGENFPDDVKHEEQEVVPENTKADVVDSSSHLELSALNSTAASTGPTPAEAADGPVSVHQNDINHDSGGEMDMDIDDGEVLDEPTAVTASHNVDGDLAAAKTRLLAQLENLENLDTAKAPEPTLENGSLNAEGKRLTSNHNHDDDDRGQQREKERSQINMRATMNMIITIAGEFYGQRDLLDFRNPFPAR</sequence>
<evidence type="ECO:0000313" key="2">
    <source>
        <dbReference type="EMBL" id="KAK3365283.1"/>
    </source>
</evidence>
<feature type="region of interest" description="Disordered" evidence="1">
    <location>
        <begin position="440"/>
        <end position="487"/>
    </location>
</feature>
<feature type="compositionally biased region" description="Polar residues" evidence="1">
    <location>
        <begin position="354"/>
        <end position="373"/>
    </location>
</feature>
<dbReference type="Pfam" id="PF04938">
    <property type="entry name" value="SIP1"/>
    <property type="match status" value="1"/>
</dbReference>
<keyword evidence="3" id="KW-1185">Reference proteome</keyword>
<dbReference type="Proteomes" id="UP001287356">
    <property type="component" value="Unassembled WGS sequence"/>
</dbReference>
<name>A0AAE0JVT6_9PEZI</name>